<evidence type="ECO:0000313" key="3">
    <source>
        <dbReference type="EMBL" id="KGD63285.1"/>
    </source>
</evidence>
<reference evidence="3 4" key="1">
    <citation type="submission" date="2012-09" db="EMBL/GenBank/DDBJ databases">
        <title>Genome Sequence of alkane-degrading Bacterium Alcanivorax sp. 19-m-6.</title>
        <authorList>
            <person name="Lai Q."/>
            <person name="Shao Z."/>
        </authorList>
    </citation>
    <scope>NUCLEOTIDE SEQUENCE [LARGE SCALE GENOMIC DNA]</scope>
    <source>
        <strain evidence="3 4">19-m-6</strain>
    </source>
</reference>
<evidence type="ECO:0000256" key="2">
    <source>
        <dbReference type="SAM" id="Coils"/>
    </source>
</evidence>
<dbReference type="PATRIC" id="fig|1177154.3.peg.3450"/>
<feature type="coiled-coil region" evidence="2">
    <location>
        <begin position="20"/>
        <end position="54"/>
    </location>
</feature>
<dbReference type="PANTHER" id="PTHR36508">
    <property type="entry name" value="PROTEIN SLYX"/>
    <property type="match status" value="1"/>
</dbReference>
<dbReference type="OrthoDB" id="8606883at2"/>
<dbReference type="Gene3D" id="1.20.5.300">
    <property type="match status" value="1"/>
</dbReference>
<sequence>MSDDRLIDIETKLAYQEDLIEALNKVVSDQQLKIDELEKACRKMVDRLVDLSEAFESAQIEDAPPPHY</sequence>
<keyword evidence="2" id="KW-0175">Coiled coil</keyword>
<evidence type="ECO:0000313" key="4">
    <source>
        <dbReference type="Proteomes" id="UP000029444"/>
    </source>
</evidence>
<dbReference type="InterPro" id="IPR007236">
    <property type="entry name" value="SlyX"/>
</dbReference>
<accession>A0A095UL93</accession>
<keyword evidence="4" id="KW-1185">Reference proteome</keyword>
<evidence type="ECO:0000256" key="1">
    <source>
        <dbReference type="HAMAP-Rule" id="MF_00715"/>
    </source>
</evidence>
<proteinExistence type="inferred from homology"/>
<organism evidence="3 4">
    <name type="scientific">Alcanivorax nanhaiticus</name>
    <dbReference type="NCBI Taxonomy" id="1177154"/>
    <lineage>
        <taxon>Bacteria</taxon>
        <taxon>Pseudomonadati</taxon>
        <taxon>Pseudomonadota</taxon>
        <taxon>Gammaproteobacteria</taxon>
        <taxon>Oceanospirillales</taxon>
        <taxon>Alcanivoracaceae</taxon>
        <taxon>Alcanivorax</taxon>
    </lineage>
</organism>
<dbReference type="HAMAP" id="MF_00715">
    <property type="entry name" value="SlyX"/>
    <property type="match status" value="1"/>
</dbReference>
<dbReference type="eggNOG" id="COG2900">
    <property type="taxonomic scope" value="Bacteria"/>
</dbReference>
<dbReference type="EMBL" id="ARXV01000019">
    <property type="protein sequence ID" value="KGD63285.1"/>
    <property type="molecule type" value="Genomic_DNA"/>
</dbReference>
<gene>
    <name evidence="1" type="primary">slyX</name>
    <name evidence="3" type="ORF">Y5S_03440</name>
</gene>
<dbReference type="STRING" id="1177154.Y5S_03440"/>
<dbReference type="PANTHER" id="PTHR36508:SF1">
    <property type="entry name" value="PROTEIN SLYX"/>
    <property type="match status" value="1"/>
</dbReference>
<dbReference type="Pfam" id="PF04102">
    <property type="entry name" value="SlyX"/>
    <property type="match status" value="1"/>
</dbReference>
<name>A0A095UL93_9GAMM</name>
<comment type="caution">
    <text evidence="3">The sequence shown here is derived from an EMBL/GenBank/DDBJ whole genome shotgun (WGS) entry which is preliminary data.</text>
</comment>
<comment type="similarity">
    <text evidence="1">Belongs to the SlyX family.</text>
</comment>
<dbReference type="AlphaFoldDB" id="A0A095UL93"/>
<dbReference type="Proteomes" id="UP000029444">
    <property type="component" value="Unassembled WGS sequence"/>
</dbReference>
<protein>
    <recommendedName>
        <fullName evidence="1">Protein SlyX homolog</fullName>
    </recommendedName>
</protein>
<dbReference type="RefSeq" id="WP_035234866.1">
    <property type="nucleotide sequence ID" value="NZ_ARXV01000019.1"/>
</dbReference>